<comment type="subcellular location">
    <subcellularLocation>
        <location evidence="1">Membrane</location>
        <topology evidence="1">Multi-pass membrane protein</topology>
    </subcellularLocation>
</comment>
<accession>A0A8H7FA22</accession>
<evidence type="ECO:0000313" key="9">
    <source>
        <dbReference type="Proteomes" id="UP000629468"/>
    </source>
</evidence>
<evidence type="ECO:0000256" key="4">
    <source>
        <dbReference type="ARBA" id="ARBA00022989"/>
    </source>
</evidence>
<organism evidence="8 9">
    <name type="scientific">Agaricus bisporus var. burnettii</name>
    <dbReference type="NCBI Taxonomy" id="192524"/>
    <lineage>
        <taxon>Eukaryota</taxon>
        <taxon>Fungi</taxon>
        <taxon>Dikarya</taxon>
        <taxon>Basidiomycota</taxon>
        <taxon>Agaricomycotina</taxon>
        <taxon>Agaricomycetes</taxon>
        <taxon>Agaricomycetidae</taxon>
        <taxon>Agaricales</taxon>
        <taxon>Agaricineae</taxon>
        <taxon>Agaricaceae</taxon>
        <taxon>Agaricus</taxon>
    </lineage>
</organism>
<gene>
    <name evidence="8" type="ORF">Agabi119p4_51</name>
</gene>
<proteinExistence type="inferred from homology"/>
<dbReference type="EMBL" id="JABXXO010000001">
    <property type="protein sequence ID" value="KAF7783886.1"/>
    <property type="molecule type" value="Genomic_DNA"/>
</dbReference>
<feature type="compositionally biased region" description="Polar residues" evidence="6">
    <location>
        <begin position="50"/>
        <end position="59"/>
    </location>
</feature>
<evidence type="ECO:0000256" key="6">
    <source>
        <dbReference type="SAM" id="MobiDB-lite"/>
    </source>
</evidence>
<feature type="transmembrane region" description="Helical" evidence="7">
    <location>
        <begin position="404"/>
        <end position="437"/>
    </location>
</feature>
<feature type="region of interest" description="Disordered" evidence="6">
    <location>
        <begin position="1112"/>
        <end position="1132"/>
    </location>
</feature>
<dbReference type="Proteomes" id="UP000629468">
    <property type="component" value="Unassembled WGS sequence"/>
</dbReference>
<keyword evidence="4 7" id="KW-1133">Transmembrane helix</keyword>
<feature type="compositionally biased region" description="Acidic residues" evidence="6">
    <location>
        <begin position="236"/>
        <end position="245"/>
    </location>
</feature>
<dbReference type="OMA" id="AIQNMEL"/>
<feature type="region of interest" description="Disordered" evidence="6">
    <location>
        <begin position="213"/>
        <end position="292"/>
    </location>
</feature>
<feature type="compositionally biased region" description="Polar residues" evidence="6">
    <location>
        <begin position="825"/>
        <end position="845"/>
    </location>
</feature>
<evidence type="ECO:0000256" key="2">
    <source>
        <dbReference type="ARBA" id="ARBA00009824"/>
    </source>
</evidence>
<feature type="region of interest" description="Disordered" evidence="6">
    <location>
        <begin position="888"/>
        <end position="924"/>
    </location>
</feature>
<dbReference type="SUPFAM" id="SSF53474">
    <property type="entry name" value="alpha/beta-Hydrolases"/>
    <property type="match status" value="1"/>
</dbReference>
<dbReference type="GO" id="GO:0016020">
    <property type="term" value="C:membrane"/>
    <property type="evidence" value="ECO:0007669"/>
    <property type="project" value="UniProtKB-SubCell"/>
</dbReference>
<evidence type="ECO:0000313" key="8">
    <source>
        <dbReference type="EMBL" id="KAF7783886.1"/>
    </source>
</evidence>
<comment type="similarity">
    <text evidence="2">Belongs to the TMCO4 family.</text>
</comment>
<feature type="compositionally biased region" description="Low complexity" evidence="6">
    <location>
        <begin position="1119"/>
        <end position="1132"/>
    </location>
</feature>
<protein>
    <recommendedName>
        <fullName evidence="10">DUF726-domain-containing protein</fullName>
    </recommendedName>
</protein>
<dbReference type="PANTHER" id="PTHR17920:SF3">
    <property type="entry name" value="TRANSMEMBRANE AND COILED-COIL DOMAIN-CONTAINING PROTEIN 4"/>
    <property type="match status" value="1"/>
</dbReference>
<feature type="compositionally biased region" description="Polar residues" evidence="6">
    <location>
        <begin position="889"/>
        <end position="909"/>
    </location>
</feature>
<feature type="region of interest" description="Disordered" evidence="6">
    <location>
        <begin position="1"/>
        <end position="59"/>
    </location>
</feature>
<reference evidence="8 9" key="1">
    <citation type="journal article" name="Sci. Rep.">
        <title>Telomere-to-telomere assembled and centromere annotated genomes of the two main subspecies of the button mushroom Agaricus bisporus reveal especially polymorphic chromosome ends.</title>
        <authorList>
            <person name="Sonnenberg A.S.M."/>
            <person name="Sedaghat-Telgerd N."/>
            <person name="Lavrijssen B."/>
            <person name="Ohm R.A."/>
            <person name="Hendrickx P.M."/>
            <person name="Scholtmeijer K."/>
            <person name="Baars J.J.P."/>
            <person name="van Peer A."/>
        </authorList>
    </citation>
    <scope>NUCLEOTIDE SEQUENCE [LARGE SCALE GENOMIC DNA]</scope>
    <source>
        <strain evidence="8 9">H119_p4</strain>
    </source>
</reference>
<feature type="compositionally biased region" description="Polar residues" evidence="6">
    <location>
        <begin position="247"/>
        <end position="265"/>
    </location>
</feature>
<feature type="transmembrane region" description="Helical" evidence="7">
    <location>
        <begin position="443"/>
        <end position="467"/>
    </location>
</feature>
<dbReference type="PANTHER" id="PTHR17920">
    <property type="entry name" value="TRANSMEMBRANE AND COILED-COIL DOMAIN-CONTAINING PROTEIN 4 TMCO4"/>
    <property type="match status" value="1"/>
</dbReference>
<evidence type="ECO:0000256" key="7">
    <source>
        <dbReference type="SAM" id="Phobius"/>
    </source>
</evidence>
<feature type="region of interest" description="Disordered" evidence="6">
    <location>
        <begin position="809"/>
        <end position="868"/>
    </location>
</feature>
<evidence type="ECO:0008006" key="10">
    <source>
        <dbReference type="Google" id="ProtNLM"/>
    </source>
</evidence>
<comment type="caution">
    <text evidence="8">The sequence shown here is derived from an EMBL/GenBank/DDBJ whole genome shotgun (WGS) entry which is preliminary data.</text>
</comment>
<evidence type="ECO:0000256" key="3">
    <source>
        <dbReference type="ARBA" id="ARBA00022692"/>
    </source>
</evidence>
<keyword evidence="3 7" id="KW-0812">Transmembrane</keyword>
<sequence>MPVTSAAATPPDIFDDDDDGWQEMPVVRQDYLATDLDEEDRKKYHYRAPSTDTKAAGSSNATGNLIDFDDSGYEWRSKAEMNEAEYTRLRMKEDEESDEVALRTKYLFDEDAAMTPLSQMQATKKLLTESQRIAYVGLCALTAREMTQALRLFKRKELKGAVANMELWVLKIMGRLYYHMELETPEQKMIENLAEHGVQAMDLVPSLMTTHTVANPEYDPVEARKRNEESAANEPDNPDLDDADDISIQTLVDQAPSSKPASPLQSTTISVPSTPSSQTSFTATNTASNPTKTTARVLGETTTHMAGVTTSLSSTDKNVTLDIRWTVLCDLFLILIADSVYDARSRVLLESIAQKLGLGWLDVVRFESRVTEALEIQEDIENLEQREIMDGVQKSGRRRRYMMLGLATLGGGLVLGLSAGLLAPVIGVGLAGAFSAIGITGTGVFLGGTAGAAAITTGGVLTGSAIAGRGMARRTRHVRTFDILPLHNNKRVNCILTVPGFMTSVNDDVRLPFSVLEPIVGDVFSVLWEPDMIRETGSALQIMTAEVLSQVGMTILGATAMTALMSALQWPIILTKLGYLIDNPWNNALDRAKAAGLVLADVLQQRHLGVRPITLIGFSLGARVIFYALLELSRQKAYGIVQDVFLLGATLTASQSTWCQTRAVVSGRYVNAFAKNDWVLNYLFRATSGGIGTVAGLRPVLHVPGLENVDVTDKISGHMSYRTFMPLILDQLGFPVSAHYFDEPAEDIIMTPEVDKHEETGWFKRKKQANHMDACPPPTASSDTKQNGTAAVATSTAVAGAAAGAIASSTSLSGDDDSDLPPRMPSSTHLPHTSSDIALGGSTTPSASARTSISETETSTPSEDPIAHIPKHAGFDLEAMKKIVGDANHNPSELQVPSQNVHVGNSSRVSLSPLPPTPKPLPKGFTAETEEYRKESGFVPMSPSELLEQEKENANAGLAKSFAESVSLKGETSSSGFTASPELNADASSPTLTFGSTYDAPAWASSSTNVTPMAVRPERQDSYGFGHNGFKSTYTSPSTSSSTMQNPFAVSSNNNNALSMNDFGYGGGGFGGNNSFGGMGMDSGLSFGAADGTIVSGGAAYGGSLDSWNVPGDYGKKQSSSTSSGFGSNPWS</sequence>
<dbReference type="Pfam" id="PF05277">
    <property type="entry name" value="DUF726"/>
    <property type="match status" value="1"/>
</dbReference>
<feature type="compositionally biased region" description="Low complexity" evidence="6">
    <location>
        <begin position="846"/>
        <end position="863"/>
    </location>
</feature>
<feature type="transmembrane region" description="Helical" evidence="7">
    <location>
        <begin position="551"/>
        <end position="573"/>
    </location>
</feature>
<keyword evidence="5 7" id="KW-0472">Membrane</keyword>
<dbReference type="InterPro" id="IPR007941">
    <property type="entry name" value="DUF726"/>
</dbReference>
<evidence type="ECO:0000256" key="5">
    <source>
        <dbReference type="ARBA" id="ARBA00023136"/>
    </source>
</evidence>
<name>A0A8H7FA22_AGABI</name>
<evidence type="ECO:0000256" key="1">
    <source>
        <dbReference type="ARBA" id="ARBA00004141"/>
    </source>
</evidence>
<feature type="region of interest" description="Disordered" evidence="6">
    <location>
        <begin position="767"/>
        <end position="788"/>
    </location>
</feature>
<dbReference type="InterPro" id="IPR029058">
    <property type="entry name" value="AB_hydrolase_fold"/>
</dbReference>
<feature type="compositionally biased region" description="Low complexity" evidence="6">
    <location>
        <begin position="266"/>
        <end position="284"/>
    </location>
</feature>
<dbReference type="AlphaFoldDB" id="A0A8H7FA22"/>